<gene>
    <name evidence="1" type="ORF">ADICYQ_4736</name>
</gene>
<name>S7WHQ6_9BACT</name>
<proteinExistence type="predicted"/>
<dbReference type="Proteomes" id="UP000014974">
    <property type="component" value="Unassembled WGS sequence"/>
</dbReference>
<dbReference type="OrthoDB" id="10004370at2"/>
<evidence type="ECO:0000313" key="2">
    <source>
        <dbReference type="Proteomes" id="UP000014974"/>
    </source>
</evidence>
<dbReference type="EMBL" id="ATNM01000153">
    <property type="protein sequence ID" value="EPR66249.1"/>
    <property type="molecule type" value="Genomic_DNA"/>
</dbReference>
<evidence type="ECO:0000313" key="1">
    <source>
        <dbReference type="EMBL" id="EPR66249.1"/>
    </source>
</evidence>
<sequence length="190" mass="20173">MKNLKRLPEKLHFYQFTKMAILILGLMVAITSCNMSGGDDDDDDKIGAYMVSFKSNGVLQEFTSDHFPQGSLYEIGAQYGAGISAVRSASSFSIQVLDNKSITAKSYSGVVKIEATAESPAYLEGASLGYGEGQTSYLSASLDSDVKVAISEITAVSMRGTFSGTLKSSGEQDLVVTDGKFYVPRAQAGG</sequence>
<dbReference type="PROSITE" id="PS51257">
    <property type="entry name" value="PROKAR_LIPOPROTEIN"/>
    <property type="match status" value="1"/>
</dbReference>
<comment type="caution">
    <text evidence="1">The sequence shown here is derived from an EMBL/GenBank/DDBJ whole genome shotgun (WGS) entry which is preliminary data.</text>
</comment>
<reference evidence="1 2" key="1">
    <citation type="journal article" date="2013" name="Genome Announc.">
        <title>Draft Genome Sequence of Cyclobacterium qasimii Strain M12-11BT, Isolated from Arctic Marine Sediment.</title>
        <authorList>
            <person name="Shivaji S."/>
            <person name="Ara S."/>
            <person name="Singh A."/>
            <person name="Kumar Pinnaka A."/>
        </authorList>
    </citation>
    <scope>NUCLEOTIDE SEQUENCE [LARGE SCALE GENOMIC DNA]</scope>
    <source>
        <strain evidence="1 2">M12-11B</strain>
    </source>
</reference>
<organism evidence="1 2">
    <name type="scientific">Cyclobacterium qasimii M12-11B</name>
    <dbReference type="NCBI Taxonomy" id="641524"/>
    <lineage>
        <taxon>Bacteria</taxon>
        <taxon>Pseudomonadati</taxon>
        <taxon>Bacteroidota</taxon>
        <taxon>Cytophagia</taxon>
        <taxon>Cytophagales</taxon>
        <taxon>Cyclobacteriaceae</taxon>
        <taxon>Cyclobacterium</taxon>
    </lineage>
</organism>
<protein>
    <submittedName>
        <fullName evidence="1">Uncharacterized protein</fullName>
    </submittedName>
</protein>
<dbReference type="RefSeq" id="WP_020893276.1">
    <property type="nucleotide sequence ID" value="NZ_ATNM01000153.1"/>
</dbReference>
<accession>S7WHQ6</accession>
<dbReference type="STRING" id="641524.ADICYQ_4736"/>
<dbReference type="AlphaFoldDB" id="S7WHQ6"/>